<comment type="similarity">
    <text evidence="2">Belongs to the ABC transporter superfamily.</text>
</comment>
<evidence type="ECO:0000256" key="2">
    <source>
        <dbReference type="ARBA" id="ARBA00005417"/>
    </source>
</evidence>
<comment type="caution">
    <text evidence="11">The sequence shown here is derived from an EMBL/GenBank/DDBJ whole genome shotgun (WGS) entry which is preliminary data.</text>
</comment>
<keyword evidence="8 9" id="KW-0472">Membrane</keyword>
<evidence type="ECO:0000313" key="11">
    <source>
        <dbReference type="EMBL" id="RDG32400.1"/>
    </source>
</evidence>
<dbReference type="EMBL" id="QQNA01000367">
    <property type="protein sequence ID" value="RDG32400.1"/>
    <property type="molecule type" value="Genomic_DNA"/>
</dbReference>
<keyword evidence="12" id="KW-1185">Reference proteome</keyword>
<accession>A0A370AS36</accession>
<evidence type="ECO:0000256" key="3">
    <source>
        <dbReference type="ARBA" id="ARBA00022448"/>
    </source>
</evidence>
<evidence type="ECO:0000256" key="8">
    <source>
        <dbReference type="ARBA" id="ARBA00023136"/>
    </source>
</evidence>
<protein>
    <submittedName>
        <fullName evidence="11">ATP-binding cassette domain-containing protein</fullName>
    </submittedName>
</protein>
<feature type="transmembrane region" description="Helical" evidence="9">
    <location>
        <begin position="125"/>
        <end position="149"/>
    </location>
</feature>
<dbReference type="InterPro" id="IPR003439">
    <property type="entry name" value="ABC_transporter-like_ATP-bd"/>
</dbReference>
<evidence type="ECO:0000256" key="9">
    <source>
        <dbReference type="SAM" id="Phobius"/>
    </source>
</evidence>
<dbReference type="PANTHER" id="PTHR43776:SF7">
    <property type="entry name" value="D,D-DIPEPTIDE TRANSPORT ATP-BINDING PROTEIN DDPF-RELATED"/>
    <property type="match status" value="1"/>
</dbReference>
<dbReference type="Gene3D" id="3.40.50.300">
    <property type="entry name" value="P-loop containing nucleotide triphosphate hydrolases"/>
    <property type="match status" value="1"/>
</dbReference>
<feature type="transmembrane region" description="Helical" evidence="9">
    <location>
        <begin position="156"/>
        <end position="178"/>
    </location>
</feature>
<evidence type="ECO:0000256" key="6">
    <source>
        <dbReference type="ARBA" id="ARBA00022840"/>
    </source>
</evidence>
<name>A0A370AS36_9ACTN</name>
<keyword evidence="6 11" id="KW-0067">ATP-binding</keyword>
<dbReference type="GO" id="GO:0016020">
    <property type="term" value="C:membrane"/>
    <property type="evidence" value="ECO:0007669"/>
    <property type="project" value="UniProtKB-SubCell"/>
</dbReference>
<comment type="subcellular location">
    <subcellularLocation>
        <location evidence="1">Membrane</location>
        <topology evidence="1">Multi-pass membrane protein</topology>
    </subcellularLocation>
</comment>
<dbReference type="AlphaFoldDB" id="A0A370AS36"/>
<dbReference type="CDD" id="cd06261">
    <property type="entry name" value="TM_PBP2"/>
    <property type="match status" value="1"/>
</dbReference>
<dbReference type="InterPro" id="IPR027417">
    <property type="entry name" value="P-loop_NTPase"/>
</dbReference>
<evidence type="ECO:0000256" key="1">
    <source>
        <dbReference type="ARBA" id="ARBA00004141"/>
    </source>
</evidence>
<evidence type="ECO:0000256" key="4">
    <source>
        <dbReference type="ARBA" id="ARBA00022692"/>
    </source>
</evidence>
<dbReference type="GO" id="GO:0016887">
    <property type="term" value="F:ATP hydrolysis activity"/>
    <property type="evidence" value="ECO:0007669"/>
    <property type="project" value="InterPro"/>
</dbReference>
<keyword evidence="3" id="KW-0813">Transport</keyword>
<keyword evidence="7 9" id="KW-1133">Transmembrane helix</keyword>
<evidence type="ECO:0000259" key="10">
    <source>
        <dbReference type="PROSITE" id="PS50893"/>
    </source>
</evidence>
<proteinExistence type="inferred from homology"/>
<dbReference type="PROSITE" id="PS50893">
    <property type="entry name" value="ABC_TRANSPORTER_2"/>
    <property type="match status" value="1"/>
</dbReference>
<dbReference type="InterPro" id="IPR000515">
    <property type="entry name" value="MetI-like"/>
</dbReference>
<feature type="domain" description="ABC transporter" evidence="10">
    <location>
        <begin position="154"/>
        <end position="392"/>
    </location>
</feature>
<dbReference type="GO" id="GO:0005524">
    <property type="term" value="F:ATP binding"/>
    <property type="evidence" value="ECO:0007669"/>
    <property type="project" value="UniProtKB-KW"/>
</dbReference>
<dbReference type="Pfam" id="PF00528">
    <property type="entry name" value="BPD_transp_1"/>
    <property type="match status" value="1"/>
</dbReference>
<feature type="transmembrane region" description="Helical" evidence="9">
    <location>
        <begin position="184"/>
        <end position="201"/>
    </location>
</feature>
<evidence type="ECO:0000256" key="7">
    <source>
        <dbReference type="ARBA" id="ARBA00022989"/>
    </source>
</evidence>
<dbReference type="GO" id="GO:0055085">
    <property type="term" value="P:transmembrane transport"/>
    <property type="evidence" value="ECO:0007669"/>
    <property type="project" value="InterPro"/>
</dbReference>
<organism evidence="11 12">
    <name type="scientific">Streptomyces corynorhini</name>
    <dbReference type="NCBI Taxonomy" id="2282652"/>
    <lineage>
        <taxon>Bacteria</taxon>
        <taxon>Bacillati</taxon>
        <taxon>Actinomycetota</taxon>
        <taxon>Actinomycetes</taxon>
        <taxon>Kitasatosporales</taxon>
        <taxon>Streptomycetaceae</taxon>
        <taxon>Streptomyces</taxon>
    </lineage>
</organism>
<dbReference type="InterPro" id="IPR035906">
    <property type="entry name" value="MetI-like_sf"/>
</dbReference>
<evidence type="ECO:0000256" key="5">
    <source>
        <dbReference type="ARBA" id="ARBA00022741"/>
    </source>
</evidence>
<dbReference type="InterPro" id="IPR050319">
    <property type="entry name" value="ABC_transp_ATP-bind"/>
</dbReference>
<dbReference type="Proteomes" id="UP000253741">
    <property type="component" value="Unassembled WGS sequence"/>
</dbReference>
<dbReference type="InterPro" id="IPR017871">
    <property type="entry name" value="ABC_transporter-like_CS"/>
</dbReference>
<reference evidence="11 12" key="1">
    <citation type="submission" date="2018-07" db="EMBL/GenBank/DDBJ databases">
        <title>Streptomyces species from bats.</title>
        <authorList>
            <person name="Dunlap C."/>
        </authorList>
    </citation>
    <scope>NUCLEOTIDE SEQUENCE [LARGE SCALE GENOMIC DNA]</scope>
    <source>
        <strain evidence="11 12">AC230</strain>
    </source>
</reference>
<dbReference type="PROSITE" id="PS00211">
    <property type="entry name" value="ABC_TRANSPORTER_1"/>
    <property type="match status" value="1"/>
</dbReference>
<dbReference type="SUPFAM" id="SSF161098">
    <property type="entry name" value="MetI-like"/>
    <property type="match status" value="1"/>
</dbReference>
<dbReference type="SUPFAM" id="SSF52540">
    <property type="entry name" value="P-loop containing nucleoside triphosphate hydrolases"/>
    <property type="match status" value="1"/>
</dbReference>
<gene>
    <name evidence="11" type="ORF">DVH02_32555</name>
</gene>
<dbReference type="PANTHER" id="PTHR43776">
    <property type="entry name" value="TRANSPORT ATP-BINDING PROTEIN"/>
    <property type="match status" value="1"/>
</dbReference>
<keyword evidence="5" id="KW-0547">Nucleotide-binding</keyword>
<sequence length="406" mass="42606">MPPSAPCCAKCWTPTTTERGREAEPGPVGRHRSVAGCRLTADFPDTSWRGTGKHRCRFHPAAVAASSAGWAVAPCLFTSYSPYDGDSAASFTPPSVEHWFGTDRLGRDLFARSVYGAHTTLTATLLAVLIAFGIGTAVGPVAGFAGGFVDTAIMRVVDVFLAIPGLPLAMVVVVSVLGYSTQNIALAVGIASIASFARVMGVPGARRRHPGLCQGGLRSGGRPGVMLRHVVPNSLNSVIALAAPEVGTAVLAVASLGFKAVTGRQERTARVIELLQAVALDESHLHRLPAELSGGQRQRVAIARALALNPGILVLDEAVSALDVSVQAQILRLLVGLQAEFGLSYVFVTHDLGVVRLIADDVTVMKDGAVVETGPAERVFRCPRHAYTRELLEAVPGTRFTVAGAR</sequence>
<evidence type="ECO:0000313" key="12">
    <source>
        <dbReference type="Proteomes" id="UP000253741"/>
    </source>
</evidence>
<dbReference type="Pfam" id="PF00005">
    <property type="entry name" value="ABC_tran"/>
    <property type="match status" value="1"/>
</dbReference>
<keyword evidence="4 9" id="KW-0812">Transmembrane</keyword>